<evidence type="ECO:0000256" key="2">
    <source>
        <dbReference type="SAM" id="SignalP"/>
    </source>
</evidence>
<feature type="region of interest" description="Disordered" evidence="1">
    <location>
        <begin position="385"/>
        <end position="436"/>
    </location>
</feature>
<reference evidence="3" key="1">
    <citation type="submission" date="2020-10" db="EMBL/GenBank/DDBJ databases">
        <title>Whole-genome sequence of Luteibacter sp. EIF3.</title>
        <authorList>
            <person name="Friedrich I."/>
            <person name="Hertel R."/>
            <person name="Daniel R."/>
        </authorList>
    </citation>
    <scope>NUCLEOTIDE SEQUENCE</scope>
    <source>
        <strain evidence="3">EIF3</strain>
    </source>
</reference>
<organism evidence="3 4">
    <name type="scientific">Luteibacter flocculans</name>
    <dbReference type="NCBI Taxonomy" id="2780091"/>
    <lineage>
        <taxon>Bacteria</taxon>
        <taxon>Pseudomonadati</taxon>
        <taxon>Pseudomonadota</taxon>
        <taxon>Gammaproteobacteria</taxon>
        <taxon>Lysobacterales</taxon>
        <taxon>Rhodanobacteraceae</taxon>
        <taxon>Luteibacter</taxon>
    </lineage>
</organism>
<dbReference type="PANTHER" id="PTHR40269">
    <property type="entry name" value="OUTER MEMBRANE PROTEIN-RELATED"/>
    <property type="match status" value="1"/>
</dbReference>
<evidence type="ECO:0000313" key="4">
    <source>
        <dbReference type="Proteomes" id="UP001056681"/>
    </source>
</evidence>
<gene>
    <name evidence="3" type="ORF">IM816_03555</name>
</gene>
<feature type="region of interest" description="Disordered" evidence="1">
    <location>
        <begin position="472"/>
        <end position="610"/>
    </location>
</feature>
<keyword evidence="2" id="KW-0732">Signal</keyword>
<keyword evidence="4" id="KW-1185">Reference proteome</keyword>
<protein>
    <submittedName>
        <fullName evidence="3">DUF3300 domain-containing protein</fullName>
    </submittedName>
</protein>
<sequence>MRHTTKDVVLMTALSVAIVGMLAGCQRQAPADDTASAPPAAAGTVDNAPPPAPAYQPPTAEQLYALVSPIALFPDKLVALTLAASTHPDDVHAARGFLEDNRNLSGSALIDAASNQPWDPSVKALVAFPAVVDQLDGHNDWTAALGAAYAAEPTDVLNAIQVMRQRARAHGSLADTPQQKIRVVETPQPTTTTVVEERRVVEPPAQTIEIEPAEPDVVYVPRYDPDVVYGEPVYSRVYTTERWYEPAPDRGDLVATGLVSFGVGVVVGELFAHHHDHPWGWNAWNTSWGGPRGGGYGPPAVVYDNHPYVVNRNTVINRYTSIDRSVHIDNRHNFGNVSVHNTTYNGAPPAGPMGHPAPAAMAPHPVDFAHMQRPNFNPAMMRATAPNARPALPPPGAERAAMMPRPAGEPGRPVDPRASAAGRPMPNAPHGVDPATMQRNEHATTTAPGAPHAPERPVNAEAFARDRQALAAHAPQPMEARPPQTMDARHAPAPPPTQPRQEPAAPRMPPNDAARFAPHAPVAEPHMPSNDAARFAQRAPAAEPRMESQRMDQRMPPREEPRMQARPEPRPEPRMEARPAPRPEARPESRPAPRHDDHRPPEHKDDKHDH</sequence>
<feature type="compositionally biased region" description="Low complexity" evidence="1">
    <location>
        <begin position="30"/>
        <end position="42"/>
    </location>
</feature>
<evidence type="ECO:0000256" key="1">
    <source>
        <dbReference type="SAM" id="MobiDB-lite"/>
    </source>
</evidence>
<accession>A0ABY4T2Q1</accession>
<dbReference type="Pfam" id="PF11737">
    <property type="entry name" value="DUF3300"/>
    <property type="match status" value="1"/>
</dbReference>
<dbReference type="Proteomes" id="UP001056681">
    <property type="component" value="Chromosome"/>
</dbReference>
<feature type="region of interest" description="Disordered" evidence="1">
    <location>
        <begin position="30"/>
        <end position="56"/>
    </location>
</feature>
<dbReference type="PROSITE" id="PS51257">
    <property type="entry name" value="PROKAR_LIPOPROTEIN"/>
    <property type="match status" value="1"/>
</dbReference>
<dbReference type="EMBL" id="CP063231">
    <property type="protein sequence ID" value="URL59204.1"/>
    <property type="molecule type" value="Genomic_DNA"/>
</dbReference>
<dbReference type="InterPro" id="IPR021728">
    <property type="entry name" value="DUF3300"/>
</dbReference>
<feature type="chain" id="PRO_5047115208" evidence="2">
    <location>
        <begin position="32"/>
        <end position="610"/>
    </location>
</feature>
<name>A0ABY4T2Q1_9GAMM</name>
<proteinExistence type="predicted"/>
<dbReference type="RefSeq" id="WP_250339827.1">
    <property type="nucleotide sequence ID" value="NZ_CP063231.1"/>
</dbReference>
<feature type="compositionally biased region" description="Basic and acidic residues" evidence="1">
    <location>
        <begin position="544"/>
        <end position="610"/>
    </location>
</feature>
<feature type="compositionally biased region" description="Low complexity" evidence="1">
    <location>
        <begin position="532"/>
        <end position="543"/>
    </location>
</feature>
<evidence type="ECO:0000313" key="3">
    <source>
        <dbReference type="EMBL" id="URL59204.1"/>
    </source>
</evidence>
<feature type="signal peptide" evidence="2">
    <location>
        <begin position="1"/>
        <end position="31"/>
    </location>
</feature>
<dbReference type="PANTHER" id="PTHR40269:SF1">
    <property type="entry name" value="OUTER MEMBRANE PROTEIN"/>
    <property type="match status" value="1"/>
</dbReference>